<evidence type="ECO:0000256" key="6">
    <source>
        <dbReference type="ARBA" id="ARBA00023136"/>
    </source>
</evidence>
<name>A0AAV9IVE4_CYACA</name>
<keyword evidence="5" id="KW-1133">Transmembrane helix</keyword>
<organism evidence="10 11">
    <name type="scientific">Cyanidium caldarium</name>
    <name type="common">Red alga</name>
    <dbReference type="NCBI Taxonomy" id="2771"/>
    <lineage>
        <taxon>Eukaryota</taxon>
        <taxon>Rhodophyta</taxon>
        <taxon>Bangiophyceae</taxon>
        <taxon>Cyanidiales</taxon>
        <taxon>Cyanidiaceae</taxon>
        <taxon>Cyanidium</taxon>
    </lineage>
</organism>
<dbReference type="InterPro" id="IPR007657">
    <property type="entry name" value="Glycosyltransferase_61"/>
</dbReference>
<reference evidence="10 11" key="1">
    <citation type="submission" date="2022-07" db="EMBL/GenBank/DDBJ databases">
        <title>Genome-wide signatures of adaptation to extreme environments.</title>
        <authorList>
            <person name="Cho C.H."/>
            <person name="Yoon H.S."/>
        </authorList>
    </citation>
    <scope>NUCLEOTIDE SEQUENCE [LARGE SCALE GENOMIC DNA]</scope>
    <source>
        <strain evidence="10 11">DBV 063 E5</strain>
    </source>
</reference>
<gene>
    <name evidence="10" type="ORF">CDCA_CDCA07G2269</name>
</gene>
<dbReference type="EMBL" id="JANCYW010000007">
    <property type="protein sequence ID" value="KAK4536244.1"/>
    <property type="molecule type" value="Genomic_DNA"/>
</dbReference>
<comment type="subcellular location">
    <subcellularLocation>
        <location evidence="1">Membrane</location>
        <topology evidence="1">Single-pass membrane protein</topology>
    </subcellularLocation>
</comment>
<evidence type="ECO:0000256" key="4">
    <source>
        <dbReference type="ARBA" id="ARBA00022692"/>
    </source>
</evidence>
<evidence type="ECO:0000256" key="8">
    <source>
        <dbReference type="SAM" id="MobiDB-lite"/>
    </source>
</evidence>
<accession>A0AAV9IVE4</accession>
<dbReference type="Proteomes" id="UP001301350">
    <property type="component" value="Unassembled WGS sequence"/>
</dbReference>
<dbReference type="PANTHER" id="PTHR20961">
    <property type="entry name" value="GLYCOSYLTRANSFERASE"/>
    <property type="match status" value="1"/>
</dbReference>
<dbReference type="InterPro" id="IPR049625">
    <property type="entry name" value="Glyco_transf_61_cat"/>
</dbReference>
<keyword evidence="11" id="KW-1185">Reference proteome</keyword>
<keyword evidence="6" id="KW-0472">Membrane</keyword>
<keyword evidence="4" id="KW-0812">Transmembrane</keyword>
<evidence type="ECO:0000313" key="10">
    <source>
        <dbReference type="EMBL" id="KAK4536244.1"/>
    </source>
</evidence>
<evidence type="ECO:0000256" key="5">
    <source>
        <dbReference type="ARBA" id="ARBA00022989"/>
    </source>
</evidence>
<keyword evidence="2" id="KW-0328">Glycosyltransferase</keyword>
<feature type="domain" description="Glycosyltransferase 61 catalytic" evidence="9">
    <location>
        <begin position="185"/>
        <end position="419"/>
    </location>
</feature>
<evidence type="ECO:0000259" key="9">
    <source>
        <dbReference type="Pfam" id="PF04577"/>
    </source>
</evidence>
<dbReference type="GO" id="GO:0016757">
    <property type="term" value="F:glycosyltransferase activity"/>
    <property type="evidence" value="ECO:0007669"/>
    <property type="project" value="UniProtKB-KW"/>
</dbReference>
<keyword evidence="3" id="KW-0808">Transferase</keyword>
<proteinExistence type="predicted"/>
<evidence type="ECO:0000256" key="1">
    <source>
        <dbReference type="ARBA" id="ARBA00004167"/>
    </source>
</evidence>
<evidence type="ECO:0000313" key="11">
    <source>
        <dbReference type="Proteomes" id="UP001301350"/>
    </source>
</evidence>
<evidence type="ECO:0000256" key="2">
    <source>
        <dbReference type="ARBA" id="ARBA00022676"/>
    </source>
</evidence>
<dbReference type="GO" id="GO:0016020">
    <property type="term" value="C:membrane"/>
    <property type="evidence" value="ECO:0007669"/>
    <property type="project" value="UniProtKB-SubCell"/>
</dbReference>
<feature type="region of interest" description="Disordered" evidence="8">
    <location>
        <begin position="58"/>
        <end position="80"/>
    </location>
</feature>
<keyword evidence="7" id="KW-0325">Glycoprotein</keyword>
<dbReference type="Pfam" id="PF04577">
    <property type="entry name" value="Glyco_transf_61"/>
    <property type="match status" value="1"/>
</dbReference>
<protein>
    <recommendedName>
        <fullName evidence="9">Glycosyltransferase 61 catalytic domain-containing protein</fullName>
    </recommendedName>
</protein>
<sequence>MGGGTYRLGDGSAFLWARWGCWLLLWFGVWGAVGPCWGWRYPGWTEGLCGNEARTTVGESDSIRSNDQESRPLWGDGGAEAPGLQLHRYAHRKRSDRVRTYTERVLEVRGPVCVDVDRRQLQWRGQMPPFFSSSDSTLRDELLLFLQERQAHWGTAASAPASERLLPGTWVVPLLTDAARINVAHFMGEVMGAWAVYRRWMQWQQGNAAVTASLHWWRPHHDAARSALLHSCGRPDNCTADDDARGGLPCAVLSVLAAAMPTPLATRDHFSSALASERWLCVQHLIVPGLLKSRFFHTYADATAFREALFTRAGIPPESTVAPAAYPLQVTFLSRGAADGSAPHRRRRRLRNEAELLHRLQQQQRSLGYRLQVIDASRNTTTRAQLHRNLRVLRDTHTLISVHGAQLVYAALLPPYRSVLIELWPHAFTHDMYVQAGGAAIGYYAVESRRAPPDPPEWLRPSPETPVPAAGAVRRNLTYGERRACVEHSERCRAYYRDADVWADIDAVLDTLAEALAAVRRARHESDAPAGRSPAANTL</sequence>
<evidence type="ECO:0000256" key="3">
    <source>
        <dbReference type="ARBA" id="ARBA00022679"/>
    </source>
</evidence>
<feature type="compositionally biased region" description="Basic and acidic residues" evidence="8">
    <location>
        <begin position="61"/>
        <end position="70"/>
    </location>
</feature>
<evidence type="ECO:0000256" key="7">
    <source>
        <dbReference type="ARBA" id="ARBA00023180"/>
    </source>
</evidence>
<dbReference type="AlphaFoldDB" id="A0AAV9IVE4"/>
<dbReference type="PANTHER" id="PTHR20961:SF38">
    <property type="entry name" value="PROTEIN O-LINKED-MANNOSE BETA-1,4-N-ACETYLGLUCOSAMINYLTRANSFERASE 2"/>
    <property type="match status" value="1"/>
</dbReference>
<comment type="caution">
    <text evidence="10">The sequence shown here is derived from an EMBL/GenBank/DDBJ whole genome shotgun (WGS) entry which is preliminary data.</text>
</comment>